<gene>
    <name evidence="2" type="ORF">SAMN05216499_102383</name>
</gene>
<reference evidence="2 3" key="1">
    <citation type="submission" date="2016-11" db="EMBL/GenBank/DDBJ databases">
        <authorList>
            <person name="Jaros S."/>
            <person name="Januszkiewicz K."/>
            <person name="Wedrychowicz H."/>
        </authorList>
    </citation>
    <scope>NUCLEOTIDE SEQUENCE [LARGE SCALE GENOMIC DNA]</scope>
    <source>
        <strain evidence="2 3">CGMCC 4.2025</strain>
    </source>
</reference>
<organism evidence="2 3">
    <name type="scientific">Actinacidiphila paucisporea</name>
    <dbReference type="NCBI Taxonomy" id="310782"/>
    <lineage>
        <taxon>Bacteria</taxon>
        <taxon>Bacillati</taxon>
        <taxon>Actinomycetota</taxon>
        <taxon>Actinomycetes</taxon>
        <taxon>Kitasatosporales</taxon>
        <taxon>Streptomycetaceae</taxon>
        <taxon>Actinacidiphila</taxon>
    </lineage>
</organism>
<evidence type="ECO:0000313" key="3">
    <source>
        <dbReference type="Proteomes" id="UP000184111"/>
    </source>
</evidence>
<dbReference type="AlphaFoldDB" id="A0A1M6XDI1"/>
<dbReference type="RefSeq" id="WP_073494153.1">
    <property type="nucleotide sequence ID" value="NZ_FRBI01000002.1"/>
</dbReference>
<dbReference type="Pfam" id="PF06094">
    <property type="entry name" value="GGACT"/>
    <property type="match status" value="1"/>
</dbReference>
<dbReference type="GO" id="GO:0016740">
    <property type="term" value="F:transferase activity"/>
    <property type="evidence" value="ECO:0007669"/>
    <property type="project" value="UniProtKB-KW"/>
</dbReference>
<accession>A0A1M6XDI1</accession>
<dbReference type="OrthoDB" id="5070127at2"/>
<dbReference type="EMBL" id="FRBI01000002">
    <property type="protein sequence ID" value="SHL03909.1"/>
    <property type="molecule type" value="Genomic_DNA"/>
</dbReference>
<dbReference type="SUPFAM" id="SSF110857">
    <property type="entry name" value="Gamma-glutamyl cyclotransferase-like"/>
    <property type="match status" value="1"/>
</dbReference>
<dbReference type="Proteomes" id="UP000184111">
    <property type="component" value="Unassembled WGS sequence"/>
</dbReference>
<dbReference type="Gene3D" id="3.10.490.10">
    <property type="entry name" value="Gamma-glutamyl cyclotransferase-like"/>
    <property type="match status" value="1"/>
</dbReference>
<sequence>MTDRLPFFVYGTLLPGERNHGLLTGRTRSWTPAVLPGALLFDGPGYPFAVADPAGEGRVHGEAVEIAEEMYDAVVADLDRLETYVPGDPANRYERVRRAVRGERGEAEAWVYLAGPALGRDLLASAGPIPGGDWRRRGLTGGGAGV</sequence>
<keyword evidence="2" id="KW-0808">Transferase</keyword>
<dbReference type="InterPro" id="IPR009288">
    <property type="entry name" value="AIG2-like_dom"/>
</dbReference>
<keyword evidence="3" id="KW-1185">Reference proteome</keyword>
<proteinExistence type="predicted"/>
<name>A0A1M6XDI1_9ACTN</name>
<dbReference type="InterPro" id="IPR013024">
    <property type="entry name" value="GGCT-like"/>
</dbReference>
<dbReference type="InterPro" id="IPR036568">
    <property type="entry name" value="GGCT-like_sf"/>
</dbReference>
<protein>
    <submittedName>
        <fullName evidence="2">Uncharacterized conserved protein YtfP, gamma-glutamylcyclotransferase (GGCT)/AIG2-like family</fullName>
    </submittedName>
</protein>
<evidence type="ECO:0000313" key="2">
    <source>
        <dbReference type="EMBL" id="SHL03909.1"/>
    </source>
</evidence>
<dbReference type="CDD" id="cd06661">
    <property type="entry name" value="GGCT_like"/>
    <property type="match status" value="1"/>
</dbReference>
<feature type="domain" description="Gamma-glutamylcyclotransferase AIG2-like" evidence="1">
    <location>
        <begin position="7"/>
        <end position="136"/>
    </location>
</feature>
<evidence type="ECO:0000259" key="1">
    <source>
        <dbReference type="Pfam" id="PF06094"/>
    </source>
</evidence>
<dbReference type="STRING" id="310782.SAMN05216499_102383"/>